<feature type="domain" description="UmuC" evidence="5">
    <location>
        <begin position="7"/>
        <end position="189"/>
    </location>
</feature>
<keyword evidence="4" id="KW-0808">Transferase</keyword>
<proteinExistence type="inferred from homology"/>
<keyword evidence="4" id="KW-0239">DNA-directed DNA polymerase</keyword>
<dbReference type="Gene3D" id="3.40.1170.60">
    <property type="match status" value="1"/>
</dbReference>
<comment type="cofactor">
    <cofactor evidence="4">
        <name>Mg(2+)</name>
        <dbReference type="ChEBI" id="CHEBI:18420"/>
    </cofactor>
    <text evidence="4">Binds 2 magnesium ions per subunit.</text>
</comment>
<dbReference type="PANTHER" id="PTHR11076:SF33">
    <property type="entry name" value="DNA POLYMERASE KAPPA"/>
    <property type="match status" value="1"/>
</dbReference>
<evidence type="ECO:0000256" key="1">
    <source>
        <dbReference type="ARBA" id="ARBA00010945"/>
    </source>
</evidence>
<feature type="site" description="Substrate discrimination" evidence="4">
    <location>
        <position position="16"/>
    </location>
</feature>
<dbReference type="SUPFAM" id="SSF56672">
    <property type="entry name" value="DNA/RNA polymerases"/>
    <property type="match status" value="1"/>
</dbReference>
<feature type="binding site" evidence="4">
    <location>
        <position position="106"/>
    </location>
    <ligand>
        <name>Mg(2+)</name>
        <dbReference type="ChEBI" id="CHEBI:18420"/>
    </ligand>
</feature>
<sequence length="468" mass="50062">MAGNRWVLHIDMDAFYASCEQLTRPTLKGRPVLVAGVSGRGVVAGASYEARAYGARSAMPTHRAARLVGPKAVLVAPRRAVYTTASARVFEVIARHVDVVEQLSIDEAFMEPAELAGASVDDVREWSNRLRADIAAETGLPASIGAGSGKQYAKIGSGLAKPDGVFVIPHAQQLDILHPLPVSELWGVGPVTEAKLSSAGITTIGDFAALSEKEVEIALGGVVAKQLWQLARGVDDREVAPRAEAKQISSEHTYPRDLTTPGEVDAALTRAAEESHRRLLHDGRGARTVTVKLRMADFRIESRSATLPYATDDADTLTATAFKLVRYPGEVGPIRLVGVSYSGLEDALQDVLFPELDQRIDAPAPHGGDFETGVSDRAPAAEPDVSVEMGEAGESPGVWRATQDVFHPAYGHGWVQGTGHGWVTVRFETRATGPGRTVNLRVDEPGLVPADPVDSLAWEDWLGRSAQQ</sequence>
<dbReference type="Proteomes" id="UP000199350">
    <property type="component" value="Chromosome I"/>
</dbReference>
<dbReference type="Pfam" id="PF11798">
    <property type="entry name" value="IMS_HHH"/>
    <property type="match status" value="1"/>
</dbReference>
<dbReference type="InterPro" id="IPR017961">
    <property type="entry name" value="DNA_pol_Y-fam_little_finger"/>
</dbReference>
<evidence type="ECO:0000256" key="3">
    <source>
        <dbReference type="ARBA" id="ARBA00049244"/>
    </source>
</evidence>
<keyword evidence="4" id="KW-0238">DNA-binding</keyword>
<dbReference type="STRING" id="38302.SAMN04488535_0902"/>
<dbReference type="GO" id="GO:0042276">
    <property type="term" value="P:error-prone translesion synthesis"/>
    <property type="evidence" value="ECO:0007669"/>
    <property type="project" value="TreeGrafter"/>
</dbReference>
<dbReference type="GO" id="GO:0006281">
    <property type="term" value="P:DNA repair"/>
    <property type="evidence" value="ECO:0007669"/>
    <property type="project" value="UniProtKB-UniRule"/>
</dbReference>
<keyword evidence="4" id="KW-0963">Cytoplasm</keyword>
<keyword evidence="4" id="KW-0227">DNA damage</keyword>
<dbReference type="CDD" id="cd03586">
    <property type="entry name" value="PolY_Pol_IV_kappa"/>
    <property type="match status" value="1"/>
</dbReference>
<dbReference type="AlphaFoldDB" id="A0A1G9N7N8"/>
<comment type="function">
    <text evidence="2 4">Poorly processive, error-prone DNA polymerase involved in untargeted mutagenesis. Copies undamaged DNA at stalled replication forks, which arise in vivo from mismatched or misaligned primer ends. These misaligned primers can be extended by PolIV. Exhibits no 3'-5' exonuclease (proofreading) activity. May be involved in translesional synthesis, in conjunction with the beta clamp from PolIII.</text>
</comment>
<gene>
    <name evidence="4" type="primary">dinB</name>
    <name evidence="6" type="ORF">SAMN04488535_0902</name>
</gene>
<keyword evidence="4" id="KW-0548">Nucleotidyltransferase</keyword>
<protein>
    <recommendedName>
        <fullName evidence="4">DNA polymerase IV</fullName>
        <shortName evidence="4">Pol IV</shortName>
        <ecNumber evidence="4">2.7.7.7</ecNumber>
    </recommendedName>
</protein>
<evidence type="ECO:0000256" key="4">
    <source>
        <dbReference type="HAMAP-Rule" id="MF_01113"/>
    </source>
</evidence>
<dbReference type="HAMAP" id="MF_01113">
    <property type="entry name" value="DNApol_IV"/>
    <property type="match status" value="1"/>
</dbReference>
<dbReference type="GO" id="GO:0003887">
    <property type="term" value="F:DNA-directed DNA polymerase activity"/>
    <property type="evidence" value="ECO:0007669"/>
    <property type="project" value="UniProtKB-UniRule"/>
</dbReference>
<dbReference type="InterPro" id="IPR001126">
    <property type="entry name" value="UmuC"/>
</dbReference>
<keyword evidence="4" id="KW-0235">DNA replication</keyword>
<comment type="subunit">
    <text evidence="4">Monomer.</text>
</comment>
<evidence type="ECO:0000313" key="7">
    <source>
        <dbReference type="Proteomes" id="UP000199350"/>
    </source>
</evidence>
<evidence type="ECO:0000313" key="6">
    <source>
        <dbReference type="EMBL" id="SDL82498.1"/>
    </source>
</evidence>
<dbReference type="OrthoDB" id="9808813at2"/>
<evidence type="ECO:0000256" key="2">
    <source>
        <dbReference type="ARBA" id="ARBA00025589"/>
    </source>
</evidence>
<name>A0A1G9N7N8_9CORY</name>
<keyword evidence="4" id="KW-0515">Mutator protein</keyword>
<organism evidence="6 7">
    <name type="scientific">Corynebacterium mycetoides</name>
    <dbReference type="NCBI Taxonomy" id="38302"/>
    <lineage>
        <taxon>Bacteria</taxon>
        <taxon>Bacillati</taxon>
        <taxon>Actinomycetota</taxon>
        <taxon>Actinomycetes</taxon>
        <taxon>Mycobacteriales</taxon>
        <taxon>Corynebacteriaceae</taxon>
        <taxon>Corynebacterium</taxon>
    </lineage>
</organism>
<feature type="active site" evidence="4">
    <location>
        <position position="107"/>
    </location>
</feature>
<dbReference type="GO" id="GO:0006261">
    <property type="term" value="P:DNA-templated DNA replication"/>
    <property type="evidence" value="ECO:0007669"/>
    <property type="project" value="UniProtKB-UniRule"/>
</dbReference>
<dbReference type="GO" id="GO:0000287">
    <property type="term" value="F:magnesium ion binding"/>
    <property type="evidence" value="ECO:0007669"/>
    <property type="project" value="UniProtKB-UniRule"/>
</dbReference>
<dbReference type="PROSITE" id="PS50173">
    <property type="entry name" value="UMUC"/>
    <property type="match status" value="1"/>
</dbReference>
<dbReference type="Gene3D" id="3.30.70.270">
    <property type="match status" value="1"/>
</dbReference>
<keyword evidence="4" id="KW-0460">Magnesium</keyword>
<reference evidence="7" key="1">
    <citation type="submission" date="2016-10" db="EMBL/GenBank/DDBJ databases">
        <authorList>
            <person name="Varghese N."/>
            <person name="Submissions S."/>
        </authorList>
    </citation>
    <scope>NUCLEOTIDE SEQUENCE [LARGE SCALE GENOMIC DNA]</scope>
    <source>
        <strain evidence="7">DSM 20632</strain>
    </source>
</reference>
<dbReference type="InterPro" id="IPR050116">
    <property type="entry name" value="DNA_polymerase-Y"/>
</dbReference>
<accession>A0A1G9N7N8</accession>
<dbReference type="RefSeq" id="WP_092149324.1">
    <property type="nucleotide sequence ID" value="NZ_LT629700.1"/>
</dbReference>
<dbReference type="GO" id="GO:0009432">
    <property type="term" value="P:SOS response"/>
    <property type="evidence" value="ECO:0007669"/>
    <property type="project" value="TreeGrafter"/>
</dbReference>
<dbReference type="GO" id="GO:0005829">
    <property type="term" value="C:cytosol"/>
    <property type="evidence" value="ECO:0007669"/>
    <property type="project" value="TreeGrafter"/>
</dbReference>
<dbReference type="EMBL" id="LT629700">
    <property type="protein sequence ID" value="SDL82498.1"/>
    <property type="molecule type" value="Genomic_DNA"/>
</dbReference>
<dbReference type="Gene3D" id="3.30.1490.100">
    <property type="entry name" value="DNA polymerase, Y-family, little finger domain"/>
    <property type="match status" value="1"/>
</dbReference>
<keyword evidence="4" id="KW-0234">DNA repair</keyword>
<dbReference type="NCBIfam" id="NF002677">
    <property type="entry name" value="PRK02406.1"/>
    <property type="match status" value="1"/>
</dbReference>
<comment type="similarity">
    <text evidence="1 4">Belongs to the DNA polymerase type-Y family.</text>
</comment>
<dbReference type="GO" id="GO:0003684">
    <property type="term" value="F:damaged DNA binding"/>
    <property type="evidence" value="ECO:0007669"/>
    <property type="project" value="InterPro"/>
</dbReference>
<comment type="subcellular location">
    <subcellularLocation>
        <location evidence="4">Cytoplasm</location>
    </subcellularLocation>
</comment>
<feature type="binding site" evidence="4">
    <location>
        <position position="11"/>
    </location>
    <ligand>
        <name>Mg(2+)</name>
        <dbReference type="ChEBI" id="CHEBI:18420"/>
    </ligand>
</feature>
<dbReference type="NCBIfam" id="NF002882">
    <property type="entry name" value="PRK03348.1"/>
    <property type="match status" value="1"/>
</dbReference>
<keyword evidence="7" id="KW-1185">Reference proteome</keyword>
<dbReference type="InterPro" id="IPR043128">
    <property type="entry name" value="Rev_trsase/Diguanyl_cyclase"/>
</dbReference>
<dbReference type="InterPro" id="IPR022880">
    <property type="entry name" value="DNApol_IV"/>
</dbReference>
<dbReference type="Pfam" id="PF00817">
    <property type="entry name" value="IMS"/>
    <property type="match status" value="1"/>
</dbReference>
<evidence type="ECO:0000259" key="5">
    <source>
        <dbReference type="PROSITE" id="PS50173"/>
    </source>
</evidence>
<dbReference type="EC" id="2.7.7.7" evidence="4"/>
<keyword evidence="4" id="KW-0479">Metal-binding</keyword>
<dbReference type="InterPro" id="IPR043502">
    <property type="entry name" value="DNA/RNA_pol_sf"/>
</dbReference>
<dbReference type="InterPro" id="IPR024728">
    <property type="entry name" value="PolY_HhH_motif"/>
</dbReference>
<dbReference type="SUPFAM" id="SSF100879">
    <property type="entry name" value="Lesion bypass DNA polymerase (Y-family), little finger domain"/>
    <property type="match status" value="1"/>
</dbReference>
<dbReference type="Pfam" id="PF11799">
    <property type="entry name" value="IMS_C"/>
    <property type="match status" value="1"/>
</dbReference>
<dbReference type="Gene3D" id="1.10.150.20">
    <property type="entry name" value="5' to 3' exonuclease, C-terminal subdomain"/>
    <property type="match status" value="1"/>
</dbReference>
<comment type="catalytic activity">
    <reaction evidence="3 4">
        <text>DNA(n) + a 2'-deoxyribonucleoside 5'-triphosphate = DNA(n+1) + diphosphate</text>
        <dbReference type="Rhea" id="RHEA:22508"/>
        <dbReference type="Rhea" id="RHEA-COMP:17339"/>
        <dbReference type="Rhea" id="RHEA-COMP:17340"/>
        <dbReference type="ChEBI" id="CHEBI:33019"/>
        <dbReference type="ChEBI" id="CHEBI:61560"/>
        <dbReference type="ChEBI" id="CHEBI:173112"/>
        <dbReference type="EC" id="2.7.7.7"/>
    </reaction>
</comment>
<dbReference type="InterPro" id="IPR036775">
    <property type="entry name" value="DNA_pol_Y-fam_lit_finger_sf"/>
</dbReference>
<dbReference type="PANTHER" id="PTHR11076">
    <property type="entry name" value="DNA REPAIR POLYMERASE UMUC / TRANSFERASE FAMILY MEMBER"/>
    <property type="match status" value="1"/>
</dbReference>